<sequence>MEFFMIQNSDLIFAKILVGRPLRPYLQSQLAVTAKKAHFQGQVIPEAEPVGTYGQNGLFSRSNDPRSRILTLFLPNFSWTSVKTLPMEPVGPYGQNGPFSRSNVPQSRKTPIFDFCVL</sequence>
<gene>
    <name evidence="1" type="ORF">H5410_064067</name>
</gene>
<dbReference type="AlphaFoldDB" id="A0A9J5W0K4"/>
<reference evidence="1" key="1">
    <citation type="submission" date="2020-09" db="EMBL/GenBank/DDBJ databases">
        <title>De no assembly of potato wild relative species, Solanum commersonii.</title>
        <authorList>
            <person name="Cho K."/>
        </authorList>
    </citation>
    <scope>NUCLEOTIDE SEQUENCE</scope>
    <source>
        <strain evidence="1">LZ3.2</strain>
        <tissue evidence="1">Leaf</tissue>
    </source>
</reference>
<evidence type="ECO:0000313" key="1">
    <source>
        <dbReference type="EMBL" id="KAG5568904.1"/>
    </source>
</evidence>
<comment type="caution">
    <text evidence="1">The sequence shown here is derived from an EMBL/GenBank/DDBJ whole genome shotgun (WGS) entry which is preliminary data.</text>
</comment>
<keyword evidence="2" id="KW-1185">Reference proteome</keyword>
<protein>
    <submittedName>
        <fullName evidence="1">Uncharacterized protein</fullName>
    </submittedName>
</protein>
<proteinExistence type="predicted"/>
<dbReference type="Proteomes" id="UP000824120">
    <property type="component" value="Unassembled WGS sequence"/>
</dbReference>
<dbReference type="EMBL" id="JACXVP010000021">
    <property type="protein sequence ID" value="KAG5568904.1"/>
    <property type="molecule type" value="Genomic_DNA"/>
</dbReference>
<accession>A0A9J5W0K4</accession>
<evidence type="ECO:0000313" key="2">
    <source>
        <dbReference type="Proteomes" id="UP000824120"/>
    </source>
</evidence>
<organism evidence="1 2">
    <name type="scientific">Solanum commersonii</name>
    <name type="common">Commerson's wild potato</name>
    <name type="synonym">Commerson's nightshade</name>
    <dbReference type="NCBI Taxonomy" id="4109"/>
    <lineage>
        <taxon>Eukaryota</taxon>
        <taxon>Viridiplantae</taxon>
        <taxon>Streptophyta</taxon>
        <taxon>Embryophyta</taxon>
        <taxon>Tracheophyta</taxon>
        <taxon>Spermatophyta</taxon>
        <taxon>Magnoliopsida</taxon>
        <taxon>eudicotyledons</taxon>
        <taxon>Gunneridae</taxon>
        <taxon>Pentapetalae</taxon>
        <taxon>asterids</taxon>
        <taxon>lamiids</taxon>
        <taxon>Solanales</taxon>
        <taxon>Solanaceae</taxon>
        <taxon>Solanoideae</taxon>
        <taxon>Solaneae</taxon>
        <taxon>Solanum</taxon>
    </lineage>
</organism>
<name>A0A9J5W0K4_SOLCO</name>